<evidence type="ECO:0000256" key="4">
    <source>
        <dbReference type="ARBA" id="ARBA00022833"/>
    </source>
</evidence>
<evidence type="ECO:0000256" key="1">
    <source>
        <dbReference type="ARBA" id="ARBA00005690"/>
    </source>
</evidence>
<feature type="domain" description="Replication factor A C-terminal" evidence="7">
    <location>
        <begin position="196"/>
        <end position="318"/>
    </location>
</feature>
<dbReference type="CDD" id="cd04476">
    <property type="entry name" value="RPA1_DBD_C"/>
    <property type="match status" value="1"/>
</dbReference>
<reference evidence="8 9" key="1">
    <citation type="journal article" date="2018" name="Mol. Plant">
        <title>The genome of Artemisia annua provides insight into the evolution of Asteraceae family and artemisinin biosynthesis.</title>
        <authorList>
            <person name="Shen Q."/>
            <person name="Zhang L."/>
            <person name="Liao Z."/>
            <person name="Wang S."/>
            <person name="Yan T."/>
            <person name="Shi P."/>
            <person name="Liu M."/>
            <person name="Fu X."/>
            <person name="Pan Q."/>
            <person name="Wang Y."/>
            <person name="Lv Z."/>
            <person name="Lu X."/>
            <person name="Zhang F."/>
            <person name="Jiang W."/>
            <person name="Ma Y."/>
            <person name="Chen M."/>
            <person name="Hao X."/>
            <person name="Li L."/>
            <person name="Tang Y."/>
            <person name="Lv G."/>
            <person name="Zhou Y."/>
            <person name="Sun X."/>
            <person name="Brodelius P.E."/>
            <person name="Rose J.K.C."/>
            <person name="Tang K."/>
        </authorList>
    </citation>
    <scope>NUCLEOTIDE SEQUENCE [LARGE SCALE GENOMIC DNA]</scope>
    <source>
        <strain evidence="9">cv. Huhao1</strain>
        <tissue evidence="8">Leaf</tissue>
    </source>
</reference>
<keyword evidence="3" id="KW-0863">Zinc-finger</keyword>
<protein>
    <submittedName>
        <fullName evidence="8">Replication protein A 70 kDa DNA-binding subunit B</fullName>
    </submittedName>
</protein>
<evidence type="ECO:0000256" key="5">
    <source>
        <dbReference type="ARBA" id="ARBA00023125"/>
    </source>
</evidence>
<dbReference type="OrthoDB" id="1750483at2759"/>
<dbReference type="GO" id="GO:0003677">
    <property type="term" value="F:DNA binding"/>
    <property type="evidence" value="ECO:0007669"/>
    <property type="project" value="UniProtKB-KW"/>
</dbReference>
<keyword evidence="4" id="KW-0862">Zinc</keyword>
<dbReference type="Gene3D" id="2.40.50.140">
    <property type="entry name" value="Nucleic acid-binding proteins"/>
    <property type="match status" value="2"/>
</dbReference>
<proteinExistence type="inferred from homology"/>
<dbReference type="InterPro" id="IPR012340">
    <property type="entry name" value="NA-bd_OB-fold"/>
</dbReference>
<dbReference type="EMBL" id="PKPP01000235">
    <property type="protein sequence ID" value="PWA95521.1"/>
    <property type="molecule type" value="Genomic_DNA"/>
</dbReference>
<organism evidence="8 9">
    <name type="scientific">Artemisia annua</name>
    <name type="common">Sweet wormwood</name>
    <dbReference type="NCBI Taxonomy" id="35608"/>
    <lineage>
        <taxon>Eukaryota</taxon>
        <taxon>Viridiplantae</taxon>
        <taxon>Streptophyta</taxon>
        <taxon>Embryophyta</taxon>
        <taxon>Tracheophyta</taxon>
        <taxon>Spermatophyta</taxon>
        <taxon>Magnoliopsida</taxon>
        <taxon>eudicotyledons</taxon>
        <taxon>Gunneridae</taxon>
        <taxon>Pentapetalae</taxon>
        <taxon>asterids</taxon>
        <taxon>campanulids</taxon>
        <taxon>Asterales</taxon>
        <taxon>Asteraceae</taxon>
        <taxon>Asteroideae</taxon>
        <taxon>Anthemideae</taxon>
        <taxon>Artemisiinae</taxon>
        <taxon>Artemisia</taxon>
    </lineage>
</organism>
<dbReference type="PANTHER" id="PTHR47165">
    <property type="entry name" value="OS03G0429900 PROTEIN"/>
    <property type="match status" value="1"/>
</dbReference>
<evidence type="ECO:0000256" key="3">
    <source>
        <dbReference type="ARBA" id="ARBA00022771"/>
    </source>
</evidence>
<gene>
    <name evidence="8" type="ORF">CTI12_AA049360</name>
</gene>
<evidence type="ECO:0000259" key="7">
    <source>
        <dbReference type="Pfam" id="PF08646"/>
    </source>
</evidence>
<comment type="caution">
    <text evidence="8">The sequence shown here is derived from an EMBL/GenBank/DDBJ whole genome shotgun (WGS) entry which is preliminary data.</text>
</comment>
<evidence type="ECO:0000256" key="2">
    <source>
        <dbReference type="ARBA" id="ARBA00022723"/>
    </source>
</evidence>
<sequence>MVLTKSLLRSTFTRRQKLRLLSLFLHQSMGSIFLPFTDIVEDNVKEEQIVDVIGHVAAVGDVVHGERKGKPNRRMCTLWDAYIDDFNTKMESSSDHVKLCVFQFFGVRKYRGSVSVSNTFHSSRIFINDAIPEIENFISRLLERVGDDTSSLQVSNLTSETSEETREKYFFSGTSYVNLEQLMDVVEPCACVALTTITSIEYEEGWEYFACCECHCKAVPNDVESSSNKGGKRKIRNTYKCETCGPDILDVVPRFRVQVRVSDATACASFLLFDREVFNIVDVSAYKLKEEEAKNPADYPEDLNKLVGNTLLFRVDVSRYNLINNYAVYTVGRMTSSELFIKSFVKLYADEMTELKDVNEADGDNEEPIVEATQESKLETPNSSKNVESSMAENVVTVEPNDVNATPPPGKKGIVEVDKDKGAPSVNSRNKKKYVFARKEK</sequence>
<keyword evidence="9" id="KW-1185">Reference proteome</keyword>
<dbReference type="PANTHER" id="PTHR47165:SF4">
    <property type="entry name" value="OS03G0429900 PROTEIN"/>
    <property type="match status" value="1"/>
</dbReference>
<accession>A0A2U1QBZ5</accession>
<dbReference type="Proteomes" id="UP000245207">
    <property type="component" value="Unassembled WGS sequence"/>
</dbReference>
<dbReference type="CDD" id="cd04481">
    <property type="entry name" value="RPA1_DBD_B_like"/>
    <property type="match status" value="1"/>
</dbReference>
<feature type="compositionally biased region" description="Basic and acidic residues" evidence="6">
    <location>
        <begin position="413"/>
        <end position="422"/>
    </location>
</feature>
<feature type="compositionally biased region" description="Polar residues" evidence="6">
    <location>
        <begin position="373"/>
        <end position="392"/>
    </location>
</feature>
<evidence type="ECO:0000313" key="9">
    <source>
        <dbReference type="Proteomes" id="UP000245207"/>
    </source>
</evidence>
<evidence type="ECO:0000313" key="8">
    <source>
        <dbReference type="EMBL" id="PWA95521.1"/>
    </source>
</evidence>
<dbReference type="InterPro" id="IPR013955">
    <property type="entry name" value="Rep_factor-A_C"/>
</dbReference>
<dbReference type="SUPFAM" id="SSF50249">
    <property type="entry name" value="Nucleic acid-binding proteins"/>
    <property type="match status" value="2"/>
</dbReference>
<name>A0A2U1QBZ5_ARTAN</name>
<comment type="similarity">
    <text evidence="1">Belongs to the replication factor A protein 1 family.</text>
</comment>
<keyword evidence="2" id="KW-0479">Metal-binding</keyword>
<dbReference type="GO" id="GO:0008270">
    <property type="term" value="F:zinc ion binding"/>
    <property type="evidence" value="ECO:0007669"/>
    <property type="project" value="UniProtKB-KW"/>
</dbReference>
<feature type="region of interest" description="Disordered" evidence="6">
    <location>
        <begin position="372"/>
        <end position="441"/>
    </location>
</feature>
<dbReference type="AlphaFoldDB" id="A0A2U1QBZ5"/>
<dbReference type="Pfam" id="PF08646">
    <property type="entry name" value="Rep_fac-A_C"/>
    <property type="match status" value="1"/>
</dbReference>
<keyword evidence="5 8" id="KW-0238">DNA-binding</keyword>
<dbReference type="STRING" id="35608.A0A2U1QBZ5"/>
<dbReference type="InterPro" id="IPR047192">
    <property type="entry name" value="Euk_RPA1_DBD_C"/>
</dbReference>
<evidence type="ECO:0000256" key="6">
    <source>
        <dbReference type="SAM" id="MobiDB-lite"/>
    </source>
</evidence>
<feature type="compositionally biased region" description="Basic residues" evidence="6">
    <location>
        <begin position="429"/>
        <end position="441"/>
    </location>
</feature>